<sequence>MNVRNASHSRRRVCSRLFSRLCQHSVLALLAVSVCGTAVAQAKYPSRPVNLVVGFAAGGSTDKLARLLAHEMQDALGQQVVIDNKPGAAGNIAAQYVAQSAPDGYTLFMATLSSQAVNPWIYSKPGFDPARSFEPVALVARYPLVMALAPSTPQKSPADVIAYARANPGKVFFSSAGAGSPGHLSGELVKSMGNVSMTHVAYKGGGPAMLAAMSGEVTMTIETIPAMIPHVKSGKLKGLAVTSTERSSALPDLPTLAEAGLPGFDVTSWAGIVAPAKTPPAVLATLQAALAKSLESPKIRAAMAADGAQPSFLPGKQFGDFMATELKRWGEVVKTASVKVE</sequence>
<comment type="caution">
    <text evidence="1">The sequence shown here is derived from an EMBL/GenBank/DDBJ whole genome shotgun (WGS) entry which is preliminary data.</text>
</comment>
<gene>
    <name evidence="1" type="ORF">MW7_001115</name>
</gene>
<dbReference type="Proteomes" id="UP000004277">
    <property type="component" value="Unassembled WGS sequence"/>
</dbReference>
<protein>
    <submittedName>
        <fullName evidence="1">Tripartite tricarboxylate transporter substrate binding protein</fullName>
    </submittedName>
</protein>
<evidence type="ECO:0000313" key="1">
    <source>
        <dbReference type="EMBL" id="TMS59775.1"/>
    </source>
</evidence>
<name>A0ACD3STQ6_9BURK</name>
<dbReference type="EMBL" id="AKCV02000004">
    <property type="protein sequence ID" value="TMS59775.1"/>
    <property type="molecule type" value="Genomic_DNA"/>
</dbReference>
<reference evidence="1" key="1">
    <citation type="submission" date="2019-05" db="EMBL/GenBank/DDBJ databases">
        <title>Revised genome assembly of Burkholderiaceae (previously Ralstonia) sp. PBA.</title>
        <authorList>
            <person name="Gan H.M."/>
        </authorList>
    </citation>
    <scope>NUCLEOTIDE SEQUENCE</scope>
    <source>
        <strain evidence="1">PBA</strain>
    </source>
</reference>
<organism evidence="1 2">
    <name type="scientific">Imbroritus primus</name>
    <dbReference type="NCBI Taxonomy" id="3058603"/>
    <lineage>
        <taxon>Bacteria</taxon>
        <taxon>Pseudomonadati</taxon>
        <taxon>Pseudomonadota</taxon>
        <taxon>Betaproteobacteria</taxon>
        <taxon>Burkholderiales</taxon>
        <taxon>Burkholderiaceae</taxon>
        <taxon>Imbroritus</taxon>
    </lineage>
</organism>
<keyword evidence="2" id="KW-1185">Reference proteome</keyword>
<evidence type="ECO:0000313" key="2">
    <source>
        <dbReference type="Proteomes" id="UP000004277"/>
    </source>
</evidence>
<proteinExistence type="predicted"/>
<accession>A0ACD3STQ6</accession>